<keyword evidence="3" id="KW-1185">Reference proteome</keyword>
<evidence type="ECO:0000313" key="2">
    <source>
        <dbReference type="EMBL" id="TKR96137.1"/>
    </source>
</evidence>
<evidence type="ECO:0000313" key="3">
    <source>
        <dbReference type="Proteomes" id="UP000298663"/>
    </source>
</evidence>
<name>A0A4U5PHM4_STECR</name>
<reference evidence="2 3" key="1">
    <citation type="journal article" date="2015" name="Genome Biol.">
        <title>Comparative genomics of Steinernema reveals deeply conserved gene regulatory networks.</title>
        <authorList>
            <person name="Dillman A.R."/>
            <person name="Macchietto M."/>
            <person name="Porter C.F."/>
            <person name="Rogers A."/>
            <person name="Williams B."/>
            <person name="Antoshechkin I."/>
            <person name="Lee M.M."/>
            <person name="Goodwin Z."/>
            <person name="Lu X."/>
            <person name="Lewis E.E."/>
            <person name="Goodrich-Blair H."/>
            <person name="Stock S.P."/>
            <person name="Adams B.J."/>
            <person name="Sternberg P.W."/>
            <person name="Mortazavi A."/>
        </authorList>
    </citation>
    <scope>NUCLEOTIDE SEQUENCE [LARGE SCALE GENOMIC DNA]</scope>
    <source>
        <strain evidence="2 3">ALL</strain>
    </source>
</reference>
<gene>
    <name evidence="2" type="ORF">L596_010200</name>
</gene>
<sequence length="104" mass="11930">MIWEGRLKLILEAKKPLNNFDEKMQLLNKANEALLTVRMIYEQIQKEEARQKKIAKAKQEKIAELKRRIAETGVATRNSKQFKDTTPTSKSSLIRGPSNCCRAA</sequence>
<dbReference type="AlphaFoldDB" id="A0A4U5PHM4"/>
<feature type="region of interest" description="Disordered" evidence="1">
    <location>
        <begin position="76"/>
        <end position="104"/>
    </location>
</feature>
<evidence type="ECO:0000256" key="1">
    <source>
        <dbReference type="SAM" id="MobiDB-lite"/>
    </source>
</evidence>
<comment type="caution">
    <text evidence="2">The sequence shown here is derived from an EMBL/GenBank/DDBJ whole genome shotgun (WGS) entry which is preliminary data.</text>
</comment>
<feature type="compositionally biased region" description="Polar residues" evidence="1">
    <location>
        <begin position="76"/>
        <end position="92"/>
    </location>
</feature>
<organism evidence="2 3">
    <name type="scientific">Steinernema carpocapsae</name>
    <name type="common">Entomopathogenic nematode</name>
    <dbReference type="NCBI Taxonomy" id="34508"/>
    <lineage>
        <taxon>Eukaryota</taxon>
        <taxon>Metazoa</taxon>
        <taxon>Ecdysozoa</taxon>
        <taxon>Nematoda</taxon>
        <taxon>Chromadorea</taxon>
        <taxon>Rhabditida</taxon>
        <taxon>Tylenchina</taxon>
        <taxon>Panagrolaimomorpha</taxon>
        <taxon>Strongyloidoidea</taxon>
        <taxon>Steinernematidae</taxon>
        <taxon>Steinernema</taxon>
    </lineage>
</organism>
<dbReference type="Proteomes" id="UP000298663">
    <property type="component" value="Unassembled WGS sequence"/>
</dbReference>
<proteinExistence type="predicted"/>
<reference evidence="2 3" key="2">
    <citation type="journal article" date="2019" name="G3 (Bethesda)">
        <title>Hybrid Assembly of the Genome of the Entomopathogenic Nematode Steinernema carpocapsae Identifies the X-Chromosome.</title>
        <authorList>
            <person name="Serra L."/>
            <person name="Macchietto M."/>
            <person name="Macias-Munoz A."/>
            <person name="McGill C.J."/>
            <person name="Rodriguez I.M."/>
            <person name="Rodriguez B."/>
            <person name="Murad R."/>
            <person name="Mortazavi A."/>
        </authorList>
    </citation>
    <scope>NUCLEOTIDE SEQUENCE [LARGE SCALE GENOMIC DNA]</scope>
    <source>
        <strain evidence="2 3">ALL</strain>
    </source>
</reference>
<dbReference type="EMBL" id="AZBU02000002">
    <property type="protein sequence ID" value="TKR96137.1"/>
    <property type="molecule type" value="Genomic_DNA"/>
</dbReference>
<protein>
    <submittedName>
        <fullName evidence="2">Uncharacterized protein</fullName>
    </submittedName>
</protein>
<accession>A0A4U5PHM4</accession>